<protein>
    <recommendedName>
        <fullName evidence="1">BON domain-containing protein</fullName>
    </recommendedName>
</protein>
<gene>
    <name evidence="2" type="ORF">FNL38_103515</name>
</gene>
<comment type="caution">
    <text evidence="2">The sequence shown here is derived from an EMBL/GenBank/DDBJ whole genome shotgun (WGS) entry which is preliminary data.</text>
</comment>
<sequence length="87" mass="9770">MKAEEQLPQYLVAHIRRAFAEDPRTSELGVRVTIRGSKIYLSGEVNSLARKRELESVVTELAPDITVCNDIHVVSSAEPQSDYEDLQ</sequence>
<dbReference type="Pfam" id="PF04972">
    <property type="entry name" value="BON"/>
    <property type="match status" value="1"/>
</dbReference>
<feature type="domain" description="BON" evidence="1">
    <location>
        <begin position="12"/>
        <end position="74"/>
    </location>
</feature>
<evidence type="ECO:0000313" key="2">
    <source>
        <dbReference type="EMBL" id="TYQ05164.1"/>
    </source>
</evidence>
<evidence type="ECO:0000259" key="1">
    <source>
        <dbReference type="Pfam" id="PF04972"/>
    </source>
</evidence>
<name>A0A652YRI9_NOCGL</name>
<dbReference type="Gene3D" id="3.40.1520.20">
    <property type="match status" value="1"/>
</dbReference>
<dbReference type="EMBL" id="VNIQ01000003">
    <property type="protein sequence ID" value="TYQ05164.1"/>
    <property type="molecule type" value="Genomic_DNA"/>
</dbReference>
<reference evidence="2" key="1">
    <citation type="submission" date="2019-07" db="EMBL/GenBank/DDBJ databases">
        <title>Genomic Encyclopedia of Type Strains, Phase IV (KMG-IV): sequencing the most valuable type-strain genomes for metagenomic binning, comparative biology and taxonomic classification.</title>
        <authorList>
            <person name="Goeker M."/>
        </authorList>
    </citation>
    <scope>NUCLEOTIDE SEQUENCE</scope>
    <source>
        <strain evidence="2">DSM 44596</strain>
    </source>
</reference>
<dbReference type="AlphaFoldDB" id="A0A652YRI9"/>
<organism evidence="2">
    <name type="scientific">Nocardia globerula</name>
    <dbReference type="NCBI Taxonomy" id="1818"/>
    <lineage>
        <taxon>Bacteria</taxon>
        <taxon>Bacillati</taxon>
        <taxon>Actinomycetota</taxon>
        <taxon>Actinomycetes</taxon>
        <taxon>Mycobacteriales</taxon>
        <taxon>Nocardiaceae</taxon>
        <taxon>Nocardia</taxon>
    </lineage>
</organism>
<accession>A0A652YRI9</accession>
<dbReference type="InterPro" id="IPR007055">
    <property type="entry name" value="BON_dom"/>
</dbReference>
<proteinExistence type="predicted"/>